<name>A0A099YE10_LIMMU</name>
<reference evidence="2 3" key="1">
    <citation type="submission" date="2014-09" db="EMBL/GenBank/DDBJ databases">
        <title>Lactobacillus mucosae CRL573 Genome Sequencing.</title>
        <authorList>
            <person name="Bleckwedel J."/>
            <person name="Teran L.C."/>
            <person name="Bonacina J."/>
            <person name="Saavedra L."/>
            <person name="Mozzi F.B."/>
            <person name="Raya R.R."/>
        </authorList>
    </citation>
    <scope>NUCLEOTIDE SEQUENCE [LARGE SCALE GENOMIC DNA]</scope>
    <source>
        <strain evidence="2 3">CRL573</strain>
    </source>
</reference>
<evidence type="ECO:0000313" key="3">
    <source>
        <dbReference type="Proteomes" id="UP000030001"/>
    </source>
</evidence>
<feature type="region of interest" description="Disordered" evidence="1">
    <location>
        <begin position="1"/>
        <end position="27"/>
    </location>
</feature>
<dbReference type="Proteomes" id="UP000030001">
    <property type="component" value="Unassembled WGS sequence"/>
</dbReference>
<comment type="caution">
    <text evidence="2">The sequence shown here is derived from an EMBL/GenBank/DDBJ whole genome shotgun (WGS) entry which is preliminary data.</text>
</comment>
<organism evidence="2 3">
    <name type="scientific">Limosilactobacillus mucosae</name>
    <name type="common">Lactobacillus mucosae</name>
    <dbReference type="NCBI Taxonomy" id="97478"/>
    <lineage>
        <taxon>Bacteria</taxon>
        <taxon>Bacillati</taxon>
        <taxon>Bacillota</taxon>
        <taxon>Bacilli</taxon>
        <taxon>Lactobacillales</taxon>
        <taxon>Lactobacillaceae</taxon>
        <taxon>Limosilactobacillus</taxon>
    </lineage>
</organism>
<accession>A0A099YE10</accession>
<gene>
    <name evidence="2" type="ORF">LX03_03365</name>
</gene>
<proteinExistence type="predicted"/>
<sequence>MTTKRARNHKDLVDSEKMHHHLLGTHYHGPQKTRYVNIRRAEAIESFYEWHKREKQNPELAQELNELFDWMLRK</sequence>
<protein>
    <submittedName>
        <fullName evidence="2">Uncharacterized protein</fullName>
    </submittedName>
</protein>
<dbReference type="EMBL" id="JROC01000027">
    <property type="protein sequence ID" value="KGL67168.1"/>
    <property type="molecule type" value="Genomic_DNA"/>
</dbReference>
<dbReference type="AlphaFoldDB" id="A0A099YE10"/>
<evidence type="ECO:0000256" key="1">
    <source>
        <dbReference type="SAM" id="MobiDB-lite"/>
    </source>
</evidence>
<evidence type="ECO:0000313" key="2">
    <source>
        <dbReference type="EMBL" id="KGL67168.1"/>
    </source>
</evidence>